<dbReference type="InterPro" id="IPR035985">
    <property type="entry name" value="Ubiquitin-activating_enz"/>
</dbReference>
<dbReference type="InterPro" id="IPR045886">
    <property type="entry name" value="ThiF/MoeB/HesA"/>
</dbReference>
<feature type="domain" description="THIF-type NAD/FAD binding fold" evidence="2">
    <location>
        <begin position="10"/>
        <end position="235"/>
    </location>
</feature>
<organism evidence="3 4">
    <name type="scientific">Succiniclasticum ruminis DSM 9236</name>
    <dbReference type="NCBI Taxonomy" id="1123323"/>
    <lineage>
        <taxon>Bacteria</taxon>
        <taxon>Bacillati</taxon>
        <taxon>Bacillota</taxon>
        <taxon>Negativicutes</taxon>
        <taxon>Acidaminococcales</taxon>
        <taxon>Acidaminococcaceae</taxon>
        <taxon>Succiniclasticum</taxon>
    </lineage>
</organism>
<dbReference type="PANTHER" id="PTHR43267:SF1">
    <property type="entry name" value="TRNA THREONYLCARBAMOYLADENOSINE DEHYDRATASE"/>
    <property type="match status" value="1"/>
</dbReference>
<name>A0A1I2BKQ1_9FIRM</name>
<dbReference type="GO" id="GO:0061504">
    <property type="term" value="P:cyclic threonylcarbamoyladenosine biosynthetic process"/>
    <property type="evidence" value="ECO:0007669"/>
    <property type="project" value="TreeGrafter"/>
</dbReference>
<dbReference type="InterPro" id="IPR000594">
    <property type="entry name" value="ThiF_NAD_FAD-bd"/>
</dbReference>
<keyword evidence="1" id="KW-0812">Transmembrane</keyword>
<keyword evidence="1" id="KW-0472">Membrane</keyword>
<protein>
    <submittedName>
        <fullName evidence="3">tRNA A37 threonylcarbamoyladenosine dehydratase</fullName>
    </submittedName>
</protein>
<dbReference type="GO" id="GO:0008641">
    <property type="term" value="F:ubiquitin-like modifier activating enzyme activity"/>
    <property type="evidence" value="ECO:0007669"/>
    <property type="project" value="InterPro"/>
</dbReference>
<evidence type="ECO:0000259" key="2">
    <source>
        <dbReference type="Pfam" id="PF00899"/>
    </source>
</evidence>
<dbReference type="OrthoDB" id="9804150at2"/>
<dbReference type="AlphaFoldDB" id="A0A1I2BKQ1"/>
<dbReference type="Gene3D" id="3.40.50.720">
    <property type="entry name" value="NAD(P)-binding Rossmann-like Domain"/>
    <property type="match status" value="1"/>
</dbReference>
<dbReference type="GO" id="GO:0061503">
    <property type="term" value="F:tRNA threonylcarbamoyladenosine dehydratase"/>
    <property type="evidence" value="ECO:0007669"/>
    <property type="project" value="TreeGrafter"/>
</dbReference>
<dbReference type="PANTHER" id="PTHR43267">
    <property type="entry name" value="TRNA THREONYLCARBAMOYLADENOSINE DEHYDRATASE"/>
    <property type="match status" value="1"/>
</dbReference>
<evidence type="ECO:0000313" key="3">
    <source>
        <dbReference type="EMBL" id="SFE56378.1"/>
    </source>
</evidence>
<dbReference type="CDD" id="cd00755">
    <property type="entry name" value="YgdL_like"/>
    <property type="match status" value="1"/>
</dbReference>
<evidence type="ECO:0000256" key="1">
    <source>
        <dbReference type="SAM" id="Phobius"/>
    </source>
</evidence>
<keyword evidence="1" id="KW-1133">Transmembrane helix</keyword>
<dbReference type="FunFam" id="3.40.50.720:FF:000141">
    <property type="entry name" value="tRNA threonylcarbamoyladenosine dehydratase"/>
    <property type="match status" value="1"/>
</dbReference>
<keyword evidence="4" id="KW-1185">Reference proteome</keyword>
<gene>
    <name evidence="3" type="ORF">SAMN05216245_10934</name>
</gene>
<accession>A0A1I2BKQ1</accession>
<reference evidence="3 4" key="1">
    <citation type="submission" date="2016-10" db="EMBL/GenBank/DDBJ databases">
        <authorList>
            <person name="de Groot N.N."/>
        </authorList>
    </citation>
    <scope>NUCLEOTIDE SEQUENCE [LARGE SCALE GENOMIC DNA]</scope>
    <source>
        <strain evidence="3 4">DSM 9236</strain>
    </source>
</reference>
<proteinExistence type="predicted"/>
<dbReference type="STRING" id="1123323.SAMN05216245_10934"/>
<dbReference type="SUPFAM" id="SSF69572">
    <property type="entry name" value="Activating enzymes of the ubiquitin-like proteins"/>
    <property type="match status" value="1"/>
</dbReference>
<dbReference type="EMBL" id="FONL01000009">
    <property type="protein sequence ID" value="SFE56378.1"/>
    <property type="molecule type" value="Genomic_DNA"/>
</dbReference>
<dbReference type="RefSeq" id="WP_093913609.1">
    <property type="nucleotide sequence ID" value="NZ_FONL01000009.1"/>
</dbReference>
<dbReference type="Proteomes" id="UP000198896">
    <property type="component" value="Unassembled WGS sequence"/>
</dbReference>
<sequence>MKNQFSRTERLLGKENMEKLAVARVCIFGIGGVGGYVAEALARSGVGHLELVDDDVVCLSNLNRQIIATHETLGRYKVDVMKERILSINPDAEVTVHKCFYLPETRAQFDFTYFDYVVDAIDTVAGKIALVLQAEESGTPVISSMGAGNKLDPTAFHVADIYQTSVCPLAKVMRRELKKRGVKKLKVVYSKEQPVAVQNGEESLQSSPRRIIPGSIAFVPSVVGLIIAGEVVKDLVN</sequence>
<evidence type="ECO:0000313" key="4">
    <source>
        <dbReference type="Proteomes" id="UP000198896"/>
    </source>
</evidence>
<dbReference type="Pfam" id="PF00899">
    <property type="entry name" value="ThiF"/>
    <property type="match status" value="1"/>
</dbReference>
<feature type="transmembrane region" description="Helical" evidence="1">
    <location>
        <begin position="21"/>
        <end position="38"/>
    </location>
</feature>